<dbReference type="InterPro" id="IPR032466">
    <property type="entry name" value="Metal_Hydrolase"/>
</dbReference>
<dbReference type="Pfam" id="PF01979">
    <property type="entry name" value="Amidohydro_1"/>
    <property type="match status" value="1"/>
</dbReference>
<evidence type="ECO:0000313" key="2">
    <source>
        <dbReference type="EMBL" id="HEH35318.1"/>
    </source>
</evidence>
<feature type="domain" description="Amidohydrolase-related" evidence="1">
    <location>
        <begin position="41"/>
        <end position="270"/>
    </location>
</feature>
<keyword evidence="2" id="KW-0378">Hydrolase</keyword>
<gene>
    <name evidence="2" type="ORF">ENP88_04050</name>
</gene>
<dbReference type="EMBL" id="DSLA01000061">
    <property type="protein sequence ID" value="HEH35318.1"/>
    <property type="molecule type" value="Genomic_DNA"/>
</dbReference>
<dbReference type="PANTHER" id="PTHR43794">
    <property type="entry name" value="AMINOHYDROLASE SSNA-RELATED"/>
    <property type="match status" value="1"/>
</dbReference>
<comment type="caution">
    <text evidence="2">The sequence shown here is derived from an EMBL/GenBank/DDBJ whole genome shotgun (WGS) entry which is preliminary data.</text>
</comment>
<proteinExistence type="predicted"/>
<dbReference type="InterPro" id="IPR050287">
    <property type="entry name" value="MTA/SAH_deaminase"/>
</dbReference>
<dbReference type="Gene3D" id="3.20.20.140">
    <property type="entry name" value="Metal-dependent hydrolases"/>
    <property type="match status" value="1"/>
</dbReference>
<accession>A0A7J2TIX9</accession>
<reference evidence="2" key="1">
    <citation type="journal article" date="2020" name="mSystems">
        <title>Genome- and Community-Level Interaction Insights into Carbon Utilization and Element Cycling Functions of Hydrothermarchaeota in Hydrothermal Sediment.</title>
        <authorList>
            <person name="Zhou Z."/>
            <person name="Liu Y."/>
            <person name="Xu W."/>
            <person name="Pan J."/>
            <person name="Luo Z.H."/>
            <person name="Li M."/>
        </authorList>
    </citation>
    <scope>NUCLEOTIDE SEQUENCE [LARGE SCALE GENOMIC DNA]</scope>
    <source>
        <strain evidence="2">SpSt-26</strain>
    </source>
</reference>
<dbReference type="AlphaFoldDB" id="A0A7J2TIX9"/>
<protein>
    <submittedName>
        <fullName evidence="2">Amidohydrolase</fullName>
    </submittedName>
</protein>
<organism evidence="2">
    <name type="scientific">Archaeoglobus fulgidus</name>
    <dbReference type="NCBI Taxonomy" id="2234"/>
    <lineage>
        <taxon>Archaea</taxon>
        <taxon>Methanobacteriati</taxon>
        <taxon>Methanobacteriota</taxon>
        <taxon>Archaeoglobi</taxon>
        <taxon>Archaeoglobales</taxon>
        <taxon>Archaeoglobaceae</taxon>
        <taxon>Archaeoglobus</taxon>
    </lineage>
</organism>
<dbReference type="InterPro" id="IPR006680">
    <property type="entry name" value="Amidohydro-rel"/>
</dbReference>
<sequence length="330" mass="37520">MKRHASSYGYRGIYIDLEGIRHGYVFEGKFEESRTDFDDFIITPTFFNAHTHLGDSIAKDPPYMDLVSMVGPNGYKFKVLSSNSPEDIRKALLYEIDIALKSGTGHFLDFRESGAEGLKIVEGIDRLIPLGRPRSVGEALNMKCLGFAMSSARDHELDLILSIRKIARERGMIFAIHAGEMDCGDVEMAIELKPDLVVHMNRCEEKLKYFMEEGIPVVSCIRSNAFFDLLNPKAYRILANYDNWLLGTDNGMLFSPSMLEEMHFSALIVKDDWAVFRGAIRGYSIFERFGFKNGYVVFHRRCNFRNAKNPVSTLVRRASLMDIEAIIEPV</sequence>
<dbReference type="PANTHER" id="PTHR43794:SF5">
    <property type="entry name" value="CHLOROHYDROLASE FAMILY PROTEIN"/>
    <property type="match status" value="1"/>
</dbReference>
<dbReference type="GO" id="GO:0016787">
    <property type="term" value="F:hydrolase activity"/>
    <property type="evidence" value="ECO:0007669"/>
    <property type="project" value="UniProtKB-KW"/>
</dbReference>
<dbReference type="SUPFAM" id="SSF51556">
    <property type="entry name" value="Metallo-dependent hydrolases"/>
    <property type="match status" value="1"/>
</dbReference>
<name>A0A7J2TIX9_ARCFL</name>
<evidence type="ECO:0000259" key="1">
    <source>
        <dbReference type="Pfam" id="PF01979"/>
    </source>
</evidence>